<keyword evidence="2" id="KW-1185">Reference proteome</keyword>
<feature type="non-terminal residue" evidence="1">
    <location>
        <position position="1"/>
    </location>
</feature>
<accession>A0A1G7K372</accession>
<evidence type="ECO:0000313" key="2">
    <source>
        <dbReference type="Proteomes" id="UP000199321"/>
    </source>
</evidence>
<protein>
    <submittedName>
        <fullName evidence="1">Uncharacterized protein</fullName>
    </submittedName>
</protein>
<proteinExistence type="predicted"/>
<reference evidence="1 2" key="1">
    <citation type="submission" date="2016-10" db="EMBL/GenBank/DDBJ databases">
        <authorList>
            <person name="de Groot N.N."/>
        </authorList>
    </citation>
    <scope>NUCLEOTIDE SEQUENCE [LARGE SCALE GENOMIC DNA]</scope>
    <source>
        <strain evidence="1 2">DSM 16195</strain>
    </source>
</reference>
<dbReference type="Proteomes" id="UP000199321">
    <property type="component" value="Unassembled WGS sequence"/>
</dbReference>
<dbReference type="AlphaFoldDB" id="A0A1G7K372"/>
<gene>
    <name evidence="1" type="ORF">SAMN05421855_1481</name>
</gene>
<sequence length="50" mass="5859">PRIIVTKQIMVTWLLQAARQAKRHNQYTQTVVANLRKNNIEKIKNSKNSI</sequence>
<name>A0A1G7K372_9FLAO</name>
<evidence type="ECO:0000313" key="1">
    <source>
        <dbReference type="EMBL" id="SDF31431.1"/>
    </source>
</evidence>
<organism evidence="1 2">
    <name type="scientific">Ulvibacter litoralis</name>
    <dbReference type="NCBI Taxonomy" id="227084"/>
    <lineage>
        <taxon>Bacteria</taxon>
        <taxon>Pseudomonadati</taxon>
        <taxon>Bacteroidota</taxon>
        <taxon>Flavobacteriia</taxon>
        <taxon>Flavobacteriales</taxon>
        <taxon>Flavobacteriaceae</taxon>
        <taxon>Ulvibacter</taxon>
    </lineage>
</organism>
<dbReference type="EMBL" id="FNBA01000048">
    <property type="protein sequence ID" value="SDF31431.1"/>
    <property type="molecule type" value="Genomic_DNA"/>
</dbReference>